<dbReference type="Gene3D" id="2.60.120.620">
    <property type="entry name" value="q2cbj1_9rhob like domain"/>
    <property type="match status" value="1"/>
</dbReference>
<dbReference type="AlphaFoldDB" id="A0A1Q2LJ75"/>
<reference evidence="1 2" key="1">
    <citation type="submission" date="2017-02" db="EMBL/GenBank/DDBJ databases">
        <title>Whole genome sequencing of Helicobacter bilis strain AAQJH.</title>
        <authorList>
            <person name="Conlan S."/>
            <person name="Thomas P.J."/>
            <person name="Mullikin J."/>
            <person name="Palmore T.N."/>
            <person name="Frank K.M."/>
            <person name="Segre J.A."/>
        </authorList>
    </citation>
    <scope>NUCLEOTIDE SEQUENCE [LARGE SCALE GENOMIC DNA]</scope>
    <source>
        <strain evidence="1 2">AAQJH</strain>
    </source>
</reference>
<name>A0A1Q2LJ75_9HELI</name>
<evidence type="ECO:0008006" key="3">
    <source>
        <dbReference type="Google" id="ProtNLM"/>
    </source>
</evidence>
<protein>
    <recommendedName>
        <fullName evidence="3">2OG-Fe dioxygenase family protein</fullName>
    </recommendedName>
</protein>
<dbReference type="GO" id="GO:0051213">
    <property type="term" value="F:dioxygenase activity"/>
    <property type="evidence" value="ECO:0007669"/>
    <property type="project" value="InterPro"/>
</dbReference>
<dbReference type="KEGG" id="hbl:XJ32_10570"/>
<dbReference type="InterPro" id="IPR018724">
    <property type="entry name" value="2OG-Fe_dioxygenase"/>
</dbReference>
<dbReference type="RefSeq" id="WP_077389652.1">
    <property type="nucleotide sequence ID" value="NZ_CP019645.1"/>
</dbReference>
<dbReference type="Pfam" id="PF10014">
    <property type="entry name" value="2OG-Fe_Oxy_2"/>
    <property type="match status" value="1"/>
</dbReference>
<evidence type="ECO:0000313" key="2">
    <source>
        <dbReference type="Proteomes" id="UP000188298"/>
    </source>
</evidence>
<proteinExistence type="predicted"/>
<sequence length="273" mass="31778">MLYLPCPISVVDSIGMCLNLKAMQNKFLNYYAEYQDDLYLLHRNRIDYIKQFVEIPSDDIYNDIYFDFSSLNLENHILTNVINFKSYRKRLISKYLVTLDKNRIERVDSGVFAQSLALVDDDSFDYRKMDRVFKELPDALFDDDLRKIIFFVLNKIRSFTGFSNFQLIVHHTFIFCENANIATNSPEGVHQDGMDFIMSAFVVERKNVKGAKSIIYGGDKKNKLFECTLKDGQGILQADLNTDLWHEVTEISQIDLNEMAYRSSIGFDVKVLQ</sequence>
<evidence type="ECO:0000313" key="1">
    <source>
        <dbReference type="EMBL" id="AQQ60453.1"/>
    </source>
</evidence>
<gene>
    <name evidence="1" type="ORF">XJ32_10570</name>
</gene>
<dbReference type="Proteomes" id="UP000188298">
    <property type="component" value="Chromosome"/>
</dbReference>
<organism evidence="1 2">
    <name type="scientific">Helicobacter bilis</name>
    <dbReference type="NCBI Taxonomy" id="37372"/>
    <lineage>
        <taxon>Bacteria</taxon>
        <taxon>Pseudomonadati</taxon>
        <taxon>Campylobacterota</taxon>
        <taxon>Epsilonproteobacteria</taxon>
        <taxon>Campylobacterales</taxon>
        <taxon>Helicobacteraceae</taxon>
        <taxon>Helicobacter</taxon>
    </lineage>
</organism>
<accession>A0A1Q2LJ75</accession>
<dbReference type="EMBL" id="CP019645">
    <property type="protein sequence ID" value="AQQ60453.1"/>
    <property type="molecule type" value="Genomic_DNA"/>
</dbReference>